<comment type="caution">
    <text evidence="1">The sequence shown here is derived from an EMBL/GenBank/DDBJ whole genome shotgun (WGS) entry which is preliminary data.</text>
</comment>
<gene>
    <name evidence="1" type="ORF">HNQ93_003352</name>
</gene>
<dbReference type="RefSeq" id="WP_183404561.1">
    <property type="nucleotide sequence ID" value="NZ_JACHGG010000005.1"/>
</dbReference>
<evidence type="ECO:0000313" key="2">
    <source>
        <dbReference type="Proteomes" id="UP000532746"/>
    </source>
</evidence>
<protein>
    <recommendedName>
        <fullName evidence="3">Antitoxin VbhA domain-containing protein</fullName>
    </recommendedName>
</protein>
<keyword evidence="2" id="KW-1185">Reference proteome</keyword>
<evidence type="ECO:0000313" key="1">
    <source>
        <dbReference type="EMBL" id="MBB6060478.1"/>
    </source>
</evidence>
<organism evidence="1 2">
    <name type="scientific">Hymenobacter luteus</name>
    <dbReference type="NCBI Taxonomy" id="1411122"/>
    <lineage>
        <taxon>Bacteria</taxon>
        <taxon>Pseudomonadati</taxon>
        <taxon>Bacteroidota</taxon>
        <taxon>Cytophagia</taxon>
        <taxon>Cytophagales</taxon>
        <taxon>Hymenobacteraceae</taxon>
        <taxon>Hymenobacter</taxon>
    </lineage>
</organism>
<dbReference type="EMBL" id="JACHGG010000005">
    <property type="protein sequence ID" value="MBB6060478.1"/>
    <property type="molecule type" value="Genomic_DNA"/>
</dbReference>
<evidence type="ECO:0008006" key="3">
    <source>
        <dbReference type="Google" id="ProtNLM"/>
    </source>
</evidence>
<dbReference type="Proteomes" id="UP000532746">
    <property type="component" value="Unassembled WGS sequence"/>
</dbReference>
<sequence>MKNDPKYGPAAQTPQQRAYVLAQMQAVRPDLYKKATGHIAQLYRRYIDGELSWEDVCALREAPSQP</sequence>
<dbReference type="AlphaFoldDB" id="A0A7W9T3Q1"/>
<accession>A0A7W9T3Q1</accession>
<proteinExistence type="predicted"/>
<name>A0A7W9T3Q1_9BACT</name>
<reference evidence="1 2" key="1">
    <citation type="submission" date="2020-08" db="EMBL/GenBank/DDBJ databases">
        <title>Genomic Encyclopedia of Type Strains, Phase IV (KMG-IV): sequencing the most valuable type-strain genomes for metagenomic binning, comparative biology and taxonomic classification.</title>
        <authorList>
            <person name="Goeker M."/>
        </authorList>
    </citation>
    <scope>NUCLEOTIDE SEQUENCE [LARGE SCALE GENOMIC DNA]</scope>
    <source>
        <strain evidence="1 2">DSM 26718</strain>
    </source>
</reference>